<dbReference type="InterPro" id="IPR048792">
    <property type="entry name" value="CarD_C"/>
</dbReference>
<dbReference type="Gene3D" id="1.20.58.1290">
    <property type="entry name" value="CarD-like, C-terminal domain"/>
    <property type="match status" value="1"/>
</dbReference>
<dbReference type="PANTHER" id="PTHR38447">
    <property type="entry name" value="TRANSCRIPTION FACTOR YDEB-RELATED"/>
    <property type="match status" value="1"/>
</dbReference>
<reference evidence="2" key="3">
    <citation type="submission" date="2017-11" db="EMBL/GenBank/DDBJ databases">
        <title>Three new genomes from thermophilic consortium.</title>
        <authorList>
            <person name="Quaggio R."/>
            <person name="Amgarten D."/>
            <person name="Setubal J.C."/>
        </authorList>
    </citation>
    <scope>NUCLEOTIDE SEQUENCE</scope>
    <source>
        <strain evidence="2">ZCTH01-B2</strain>
    </source>
</reference>
<protein>
    <submittedName>
        <fullName evidence="3">CarD family transcriptional regulator</fullName>
    </submittedName>
</protein>
<dbReference type="SMART" id="SM01058">
    <property type="entry name" value="CarD_TRCF"/>
    <property type="match status" value="1"/>
</dbReference>
<dbReference type="InterPro" id="IPR036101">
    <property type="entry name" value="CarD-like/TRCF_RID_sf"/>
</dbReference>
<evidence type="ECO:0000259" key="1">
    <source>
        <dbReference type="SMART" id="SM01058"/>
    </source>
</evidence>
<dbReference type="EMBL" id="PIUK01000088">
    <property type="protein sequence ID" value="MBY6276546.1"/>
    <property type="molecule type" value="Genomic_DNA"/>
</dbReference>
<evidence type="ECO:0000313" key="4">
    <source>
        <dbReference type="Proteomes" id="UP000194267"/>
    </source>
</evidence>
<dbReference type="InterPro" id="IPR052531">
    <property type="entry name" value="CarD-like_regulator"/>
</dbReference>
<dbReference type="AlphaFoldDB" id="A0A1Y2T3V4"/>
<name>A0A1Y2T3V4_SYMTR</name>
<reference evidence="3" key="1">
    <citation type="submission" date="2016-04" db="EMBL/GenBank/DDBJ databases">
        <authorList>
            <person name="Evans L.H."/>
            <person name="Alamgir A."/>
            <person name="Owens N."/>
            <person name="Weber N.D."/>
            <person name="Virtaneva K."/>
            <person name="Barbian K."/>
            <person name="Babar A."/>
            <person name="Rosenke K."/>
        </authorList>
    </citation>
    <scope>NUCLEOTIDE SEQUENCE [LARGE SCALE GENOMIC DNA]</scope>
    <source>
        <strain evidence="3">G2</strain>
    </source>
</reference>
<dbReference type="OMA" id="DMKVMIP"/>
<comment type="caution">
    <text evidence="3">The sequence shown here is derived from an EMBL/GenBank/DDBJ whole genome shotgun (WGS) entry which is preliminary data.</text>
</comment>
<dbReference type="Pfam" id="PF21095">
    <property type="entry name" value="CarD_C"/>
    <property type="match status" value="1"/>
</dbReference>
<dbReference type="EMBL" id="LWLV01000856">
    <property type="protein sequence ID" value="OTA41048.1"/>
    <property type="molecule type" value="Genomic_DNA"/>
</dbReference>
<sequence>MFQVGDKVVYPMHGAGIIEAIEDREVLGERKRYYVLRLPVADMQVLVPCDGPQSTGLRAVMSEQVFQQVLEVLRSRPTQAEKNWNHRYRMNMEKIRSGDVLALAEVVRTLSQREREKGLSTGERKMLDSARQILLSEIVLIRGLELEQASSLLDRVLAQ</sequence>
<organism evidence="3 4">
    <name type="scientific">Symbiobacterium thermophilum</name>
    <dbReference type="NCBI Taxonomy" id="2734"/>
    <lineage>
        <taxon>Bacteria</taxon>
        <taxon>Bacillati</taxon>
        <taxon>Bacillota</taxon>
        <taxon>Clostridia</taxon>
        <taxon>Eubacteriales</taxon>
        <taxon>Symbiobacteriaceae</taxon>
        <taxon>Symbiobacterium</taxon>
    </lineage>
</organism>
<dbReference type="InterPro" id="IPR042215">
    <property type="entry name" value="CarD-like_C"/>
</dbReference>
<feature type="domain" description="CarD-like/TRCF RNAP-interacting" evidence="1">
    <location>
        <begin position="1"/>
        <end position="111"/>
    </location>
</feature>
<dbReference type="GO" id="GO:0009303">
    <property type="term" value="P:rRNA transcription"/>
    <property type="evidence" value="ECO:0007669"/>
    <property type="project" value="TreeGrafter"/>
</dbReference>
<dbReference type="RefSeq" id="WP_011197238.1">
    <property type="nucleotide sequence ID" value="NZ_PIUK01000088.1"/>
</dbReference>
<dbReference type="SUPFAM" id="SSF141259">
    <property type="entry name" value="CarD-like"/>
    <property type="match status" value="1"/>
</dbReference>
<proteinExistence type="predicted"/>
<dbReference type="Pfam" id="PF02559">
    <property type="entry name" value="CarD_TRCF_RID"/>
    <property type="match status" value="1"/>
</dbReference>
<reference evidence="4" key="2">
    <citation type="submission" date="2016-04" db="EMBL/GenBank/DDBJ databases">
        <authorList>
            <person name="Antunes L.P."/>
            <person name="Martins L.F."/>
            <person name="Pereira R.V."/>
            <person name="Thomas A.M."/>
            <person name="Barbosa D."/>
            <person name="Nascimento L."/>
            <person name="Silva G.M."/>
            <person name="Condomitti G.W."/>
            <person name="Digiampietri L.A."/>
            <person name="Lombardi K.C."/>
            <person name="Ramos P.L."/>
            <person name="Quaggio R.B."/>
            <person name="Oliveira J.C."/>
            <person name="Pascon R.C."/>
            <person name="Cruz J.B."/>
            <person name="Silva A.M."/>
            <person name="Setubal J.C."/>
        </authorList>
    </citation>
    <scope>NUCLEOTIDE SEQUENCE [LARGE SCALE GENOMIC DNA]</scope>
</reference>
<dbReference type="Proteomes" id="UP000194267">
    <property type="component" value="Unassembled WGS sequence"/>
</dbReference>
<accession>A0A1Y2T3V4</accession>
<evidence type="ECO:0000313" key="3">
    <source>
        <dbReference type="EMBL" id="OTA41048.1"/>
    </source>
</evidence>
<evidence type="ECO:0000313" key="2">
    <source>
        <dbReference type="EMBL" id="MBY6276546.1"/>
    </source>
</evidence>
<gene>
    <name evidence="3" type="ORF">A6D92_10490</name>
    <name evidence="2" type="ORF">CWE10_10080</name>
</gene>
<dbReference type="InterPro" id="IPR003711">
    <property type="entry name" value="CarD-like/TRCF_RID"/>
</dbReference>
<dbReference type="PANTHER" id="PTHR38447:SF1">
    <property type="entry name" value="RNA POLYMERASE-BINDING TRANSCRIPTION FACTOR CARD"/>
    <property type="match status" value="1"/>
</dbReference>
<dbReference type="Gene3D" id="2.40.10.170">
    <property type="match status" value="1"/>
</dbReference>
<dbReference type="Proteomes" id="UP000732377">
    <property type="component" value="Unassembled WGS sequence"/>
</dbReference>